<evidence type="ECO:0000259" key="4">
    <source>
        <dbReference type="PROSITE" id="PS50203"/>
    </source>
</evidence>
<feature type="compositionally biased region" description="Basic and acidic residues" evidence="3">
    <location>
        <begin position="700"/>
        <end position="714"/>
    </location>
</feature>
<dbReference type="Pfam" id="PF00648">
    <property type="entry name" value="Peptidase_C2"/>
    <property type="match status" value="1"/>
</dbReference>
<feature type="active site" evidence="1 2">
    <location>
        <position position="380"/>
    </location>
</feature>
<evidence type="ECO:0000256" key="3">
    <source>
        <dbReference type="SAM" id="MobiDB-lite"/>
    </source>
</evidence>
<feature type="compositionally biased region" description="Polar residues" evidence="3">
    <location>
        <begin position="740"/>
        <end position="749"/>
    </location>
</feature>
<feature type="compositionally biased region" description="Basic and acidic residues" evidence="3">
    <location>
        <begin position="597"/>
        <end position="611"/>
    </location>
</feature>
<dbReference type="Gene3D" id="3.90.70.10">
    <property type="entry name" value="Cysteine proteinases"/>
    <property type="match status" value="1"/>
</dbReference>
<sequence>MGHISCEEQRKCHSKPWNQRDRKRLEHASPQERIDRIWKEFSNYQPHRTLTIINIDPPSSPIAIGQSNKLLYEDYARTTAECRRKVGKIVKECKRVNMRYRDSSWDLEWDLRHERGHCLNSLGQQEFDLSPTALLGSEDKVPKAVKRVHEIFVNSTFMEDINVGDIKQGNLSDCWFLAGLIALANVPACLKRTCVAYNTAVGVYGFVFYRDGEWIHTIIDDKLYVKSPYWDSPSTQRDLLEQVECENAEKLYRETYQTGSRALFFAQCKDQKETWVPLIEKAYAKAHGDYSSLAGGWMGEALEDLTGGVTTELCTSDILDTDEFWHRELSRVNDHFFFGASTGHLENGSGERDGIEETHAYVILDARTLKNGQRLVKLRNPWGDTRKGIWEGPWSDGSKEWTREIQEEVGHKFGSDSVFWISYQDLLRKFSHIDRTRLFQDHDWRCCQRWMAVGVPLKAQYHERFRIKVTQSSPLIIVISQLDDRYFKGLQGQYSFQLDFRLHSQDSPDADSYIARSHGNYLMTRSVSVEIPTLLPGTYIVYVKVTARRDHTAQLVEDVVRRECLERTENDKLLQVGLAHDVAQKKASPLLNRAAKLHQDTLSKRASENRQKERRRLWLKRHAKREATKKQKEKDVKKRRSHDRETASGTPVGRIQRQTEAGAWRKNDATPTKIECKIDSGGTSHESVLSNSKSGSDCHTALDRLTSDDERKPTGTDASVSRNPSHLRRSKLPWTRKHVSSSASTSSFQPIDPGYKRVPVKGSTSRNRSGAEGRLSYSSDDESSDSPVEDWEALYSSDDMTQQPYDNLIGDSTGISLHLSSARHIRDLRAESSDGELYDSEQAATPTPWDATCTISARVYSKDEDLLLWTVENGILLEEVRMKRPR</sequence>
<keyword evidence="2" id="KW-0378">Hydrolase</keyword>
<feature type="compositionally biased region" description="Basic and acidic residues" evidence="3">
    <location>
        <begin position="625"/>
        <end position="646"/>
    </location>
</feature>
<dbReference type="AlphaFoldDB" id="A0A8H4NXP4"/>
<accession>A0A8H4NXP4</accession>
<gene>
    <name evidence="5" type="ORF">FALBO_16796</name>
</gene>
<feature type="compositionally biased region" description="Basic residues" evidence="3">
    <location>
        <begin position="725"/>
        <end position="739"/>
    </location>
</feature>
<feature type="compositionally biased region" description="Acidic residues" evidence="3">
    <location>
        <begin position="779"/>
        <end position="789"/>
    </location>
</feature>
<evidence type="ECO:0000256" key="1">
    <source>
        <dbReference type="PIRSR" id="PIRSR622684-1"/>
    </source>
</evidence>
<protein>
    <recommendedName>
        <fullName evidence="4">Calpain catalytic domain-containing protein</fullName>
    </recommendedName>
</protein>
<dbReference type="GO" id="GO:0004198">
    <property type="term" value="F:calcium-dependent cysteine-type endopeptidase activity"/>
    <property type="evidence" value="ECO:0007669"/>
    <property type="project" value="InterPro"/>
</dbReference>
<evidence type="ECO:0000313" key="6">
    <source>
        <dbReference type="Proteomes" id="UP000554235"/>
    </source>
</evidence>
<keyword evidence="6" id="KW-1185">Reference proteome</keyword>
<feature type="region of interest" description="Disordered" evidence="3">
    <location>
        <begin position="597"/>
        <end position="789"/>
    </location>
</feature>
<organism evidence="5 6">
    <name type="scientific">Fusarium albosuccineum</name>
    <dbReference type="NCBI Taxonomy" id="1237068"/>
    <lineage>
        <taxon>Eukaryota</taxon>
        <taxon>Fungi</taxon>
        <taxon>Dikarya</taxon>
        <taxon>Ascomycota</taxon>
        <taxon>Pezizomycotina</taxon>
        <taxon>Sordariomycetes</taxon>
        <taxon>Hypocreomycetidae</taxon>
        <taxon>Hypocreales</taxon>
        <taxon>Nectriaceae</taxon>
        <taxon>Fusarium</taxon>
        <taxon>Fusarium decemcellulare species complex</taxon>
    </lineage>
</organism>
<feature type="compositionally biased region" description="Basic and acidic residues" evidence="3">
    <location>
        <begin position="663"/>
        <end position="678"/>
    </location>
</feature>
<dbReference type="InterPro" id="IPR001300">
    <property type="entry name" value="Peptidase_C2_calpain_cat"/>
</dbReference>
<dbReference type="OrthoDB" id="5065477at2759"/>
<dbReference type="Proteomes" id="UP000554235">
    <property type="component" value="Unassembled WGS sequence"/>
</dbReference>
<feature type="active site" evidence="1 2">
    <location>
        <position position="174"/>
    </location>
</feature>
<feature type="domain" description="Calpain catalytic" evidence="4">
    <location>
        <begin position="146"/>
        <end position="439"/>
    </location>
</feature>
<keyword evidence="2" id="KW-0788">Thiol protease</keyword>
<comment type="caution">
    <text evidence="5">The sequence shown here is derived from an EMBL/GenBank/DDBJ whole genome shotgun (WGS) entry which is preliminary data.</text>
</comment>
<dbReference type="InterPro" id="IPR022684">
    <property type="entry name" value="Calpain_cysteine_protease"/>
</dbReference>
<evidence type="ECO:0000313" key="5">
    <source>
        <dbReference type="EMBL" id="KAF4448486.1"/>
    </source>
</evidence>
<dbReference type="PANTHER" id="PTHR10183:SF397">
    <property type="entry name" value="CALPAIN CATALYTIC DOMAIN-CONTAINING PROTEIN"/>
    <property type="match status" value="1"/>
</dbReference>
<dbReference type="PROSITE" id="PS50203">
    <property type="entry name" value="CALPAIN_CAT"/>
    <property type="match status" value="1"/>
</dbReference>
<feature type="active site" evidence="1 2">
    <location>
        <position position="359"/>
    </location>
</feature>
<dbReference type="PANTHER" id="PTHR10183">
    <property type="entry name" value="CALPAIN"/>
    <property type="match status" value="1"/>
</dbReference>
<dbReference type="GO" id="GO:0006508">
    <property type="term" value="P:proteolysis"/>
    <property type="evidence" value="ECO:0007669"/>
    <property type="project" value="UniProtKB-KW"/>
</dbReference>
<dbReference type="EMBL" id="JAADYS010003307">
    <property type="protein sequence ID" value="KAF4448486.1"/>
    <property type="molecule type" value="Genomic_DNA"/>
</dbReference>
<reference evidence="5 6" key="1">
    <citation type="submission" date="2020-01" db="EMBL/GenBank/DDBJ databases">
        <title>Identification and distribution of gene clusters putatively required for synthesis of sphingolipid metabolism inhibitors in phylogenetically diverse species of the filamentous fungus Fusarium.</title>
        <authorList>
            <person name="Kim H.-S."/>
            <person name="Busman M."/>
            <person name="Brown D.W."/>
            <person name="Divon H."/>
            <person name="Uhlig S."/>
            <person name="Proctor R.H."/>
        </authorList>
    </citation>
    <scope>NUCLEOTIDE SEQUENCE [LARGE SCALE GENOMIC DNA]</scope>
    <source>
        <strain evidence="5 6">NRRL 20459</strain>
    </source>
</reference>
<proteinExistence type="predicted"/>
<keyword evidence="2" id="KW-0645">Protease</keyword>
<name>A0A8H4NXP4_9HYPO</name>
<dbReference type="SUPFAM" id="SSF54001">
    <property type="entry name" value="Cysteine proteinases"/>
    <property type="match status" value="1"/>
</dbReference>
<dbReference type="SMART" id="SM00230">
    <property type="entry name" value="CysPc"/>
    <property type="match status" value="1"/>
</dbReference>
<feature type="compositionally biased region" description="Basic residues" evidence="3">
    <location>
        <begin position="612"/>
        <end position="624"/>
    </location>
</feature>
<dbReference type="PRINTS" id="PR00704">
    <property type="entry name" value="CALPAIN"/>
</dbReference>
<evidence type="ECO:0000256" key="2">
    <source>
        <dbReference type="PROSITE-ProRule" id="PRU00239"/>
    </source>
</evidence>
<dbReference type="InterPro" id="IPR038765">
    <property type="entry name" value="Papain-like_cys_pep_sf"/>
</dbReference>
<feature type="compositionally biased region" description="Polar residues" evidence="3">
    <location>
        <begin position="681"/>
        <end position="697"/>
    </location>
</feature>